<feature type="region of interest" description="Disordered" evidence="2">
    <location>
        <begin position="253"/>
        <end position="274"/>
    </location>
</feature>
<evidence type="ECO:0000256" key="1">
    <source>
        <dbReference type="ARBA" id="ARBA00022801"/>
    </source>
</evidence>
<dbReference type="AlphaFoldDB" id="A0A9W6UKE9"/>
<dbReference type="InterPro" id="IPR036457">
    <property type="entry name" value="PPM-type-like_dom_sf"/>
</dbReference>
<dbReference type="Gene3D" id="3.60.40.10">
    <property type="entry name" value="PPM-type phosphatase domain"/>
    <property type="match status" value="1"/>
</dbReference>
<dbReference type="SUPFAM" id="SSF81606">
    <property type="entry name" value="PP2C-like"/>
    <property type="match status" value="1"/>
</dbReference>
<sequence>MNDTLLSRTIATIDDAVMARAAAGAITVAADLDPVERLAFLAELSRNLRLVLIAEGDHHLLIGTVPDPTPRLRAALHPPADAAGEVAAAVWEAEAGLGAEATADRLVEAAAGAEGGTDPERVRDEAVQALLDGDEDAGTVVELLREERALVEWHRDEIEHTNRGVLALHAELDAASQAQRRLLEAEHAARTTAETARNRLNFLSSASVALAVSLNHEEVLRRLTQLLVPERARAARVWLLDTRQGLSRAISAEGVSEPGDEDRHPAEAAVRTRRVQHVGPRPTGIEGLEDIVVSEDEPPMLAVPLIARDTVLGVLTLTAPGDTVTPDEAVMLVELSRRAAISADNALRYERERDIAETLQRAMLTDLPARADLRLAARYLPATSGMNVGGDWYDVFLQPDDSLIGVIGDVTGHGIQAAVMMGQLRNALRAYAIEGHGPGGLLTRLHNLLRHLEPDLFASAIIARIQPGNPTVSWSSAGHLPPLLRDPDGRVHVLQPRLGAMLGLPIDQTIEDHELTLAPGSTLLLYTDGLVERRANGVDPGIDQLAEVFGRLGPVLEHDPDTAADLILEEMLRDYPGEDDVCLLLCHADGAVSGTEGTSRLSGVAGTTVVMSQTG</sequence>
<dbReference type="GO" id="GO:0016791">
    <property type="term" value="F:phosphatase activity"/>
    <property type="evidence" value="ECO:0007669"/>
    <property type="project" value="TreeGrafter"/>
</dbReference>
<dbReference type="Pfam" id="PF01590">
    <property type="entry name" value="GAF"/>
    <property type="match status" value="1"/>
</dbReference>
<evidence type="ECO:0000313" key="4">
    <source>
        <dbReference type="EMBL" id="GLU49518.1"/>
    </source>
</evidence>
<dbReference type="EMBL" id="BSQG01000007">
    <property type="protein sequence ID" value="GLU49518.1"/>
    <property type="molecule type" value="Genomic_DNA"/>
</dbReference>
<accession>A0A9W6UKE9</accession>
<dbReference type="Gene3D" id="3.30.450.40">
    <property type="match status" value="1"/>
</dbReference>
<dbReference type="RefSeq" id="WP_285761064.1">
    <property type="nucleotide sequence ID" value="NZ_BSQG01000007.1"/>
</dbReference>
<dbReference type="InterPro" id="IPR003018">
    <property type="entry name" value="GAF"/>
</dbReference>
<feature type="domain" description="PPM-type phosphatase" evidence="3">
    <location>
        <begin position="373"/>
        <end position="588"/>
    </location>
</feature>
<dbReference type="InterPro" id="IPR029016">
    <property type="entry name" value="GAF-like_dom_sf"/>
</dbReference>
<evidence type="ECO:0000313" key="5">
    <source>
        <dbReference type="Proteomes" id="UP001165092"/>
    </source>
</evidence>
<dbReference type="Pfam" id="PF07228">
    <property type="entry name" value="SpoIIE"/>
    <property type="match status" value="1"/>
</dbReference>
<dbReference type="PANTHER" id="PTHR43156">
    <property type="entry name" value="STAGE II SPORULATION PROTEIN E-RELATED"/>
    <property type="match status" value="1"/>
</dbReference>
<dbReference type="SMART" id="SM00331">
    <property type="entry name" value="PP2C_SIG"/>
    <property type="match status" value="1"/>
</dbReference>
<reference evidence="4" key="1">
    <citation type="submission" date="2023-02" db="EMBL/GenBank/DDBJ databases">
        <title>Nocardiopsis ansamitocini NBRC 112285.</title>
        <authorList>
            <person name="Ichikawa N."/>
            <person name="Sato H."/>
            <person name="Tonouchi N."/>
        </authorList>
    </citation>
    <scope>NUCLEOTIDE SEQUENCE</scope>
    <source>
        <strain evidence="4">NBRC 112285</strain>
    </source>
</reference>
<evidence type="ECO:0000256" key="2">
    <source>
        <dbReference type="SAM" id="MobiDB-lite"/>
    </source>
</evidence>
<gene>
    <name evidence="4" type="ORF">Nans01_38690</name>
</gene>
<dbReference type="Proteomes" id="UP001165092">
    <property type="component" value="Unassembled WGS sequence"/>
</dbReference>
<dbReference type="InterPro" id="IPR052016">
    <property type="entry name" value="Bact_Sigma-Reg"/>
</dbReference>
<proteinExistence type="predicted"/>
<dbReference type="PANTHER" id="PTHR43156:SF2">
    <property type="entry name" value="STAGE II SPORULATION PROTEIN E"/>
    <property type="match status" value="1"/>
</dbReference>
<keyword evidence="1" id="KW-0378">Hydrolase</keyword>
<dbReference type="SUPFAM" id="SSF55781">
    <property type="entry name" value="GAF domain-like"/>
    <property type="match status" value="1"/>
</dbReference>
<protein>
    <recommendedName>
        <fullName evidence="3">PPM-type phosphatase domain-containing protein</fullName>
    </recommendedName>
</protein>
<keyword evidence="5" id="KW-1185">Reference proteome</keyword>
<organism evidence="4 5">
    <name type="scientific">Nocardiopsis ansamitocini</name>
    <dbReference type="NCBI Taxonomy" id="1670832"/>
    <lineage>
        <taxon>Bacteria</taxon>
        <taxon>Bacillati</taxon>
        <taxon>Actinomycetota</taxon>
        <taxon>Actinomycetes</taxon>
        <taxon>Streptosporangiales</taxon>
        <taxon>Nocardiopsidaceae</taxon>
        <taxon>Nocardiopsis</taxon>
    </lineage>
</organism>
<dbReference type="InterPro" id="IPR001932">
    <property type="entry name" value="PPM-type_phosphatase-like_dom"/>
</dbReference>
<comment type="caution">
    <text evidence="4">The sequence shown here is derived from an EMBL/GenBank/DDBJ whole genome shotgun (WGS) entry which is preliminary data.</text>
</comment>
<evidence type="ECO:0000259" key="3">
    <source>
        <dbReference type="SMART" id="SM00331"/>
    </source>
</evidence>
<name>A0A9W6UKE9_9ACTN</name>